<evidence type="ECO:0000313" key="4">
    <source>
        <dbReference type="Proteomes" id="UP000800097"/>
    </source>
</evidence>
<dbReference type="Proteomes" id="UP000800097">
    <property type="component" value="Unassembled WGS sequence"/>
</dbReference>
<keyword evidence="1" id="KW-0539">Nucleus</keyword>
<dbReference type="PANTHER" id="PTHR47784:SF5">
    <property type="entry name" value="STEROL UPTAKE CONTROL PROTEIN 2"/>
    <property type="match status" value="1"/>
</dbReference>
<dbReference type="AlphaFoldDB" id="A0A6A6JMT0"/>
<dbReference type="CDD" id="cd00067">
    <property type="entry name" value="GAL4"/>
    <property type="match status" value="1"/>
</dbReference>
<dbReference type="GO" id="GO:0008270">
    <property type="term" value="F:zinc ion binding"/>
    <property type="evidence" value="ECO:0007669"/>
    <property type="project" value="InterPro"/>
</dbReference>
<evidence type="ECO:0000313" key="3">
    <source>
        <dbReference type="EMBL" id="KAF2277238.1"/>
    </source>
</evidence>
<reference evidence="3" key="1">
    <citation type="journal article" date="2020" name="Stud. Mycol.">
        <title>101 Dothideomycetes genomes: a test case for predicting lifestyles and emergence of pathogens.</title>
        <authorList>
            <person name="Haridas S."/>
            <person name="Albert R."/>
            <person name="Binder M."/>
            <person name="Bloem J."/>
            <person name="Labutti K."/>
            <person name="Salamov A."/>
            <person name="Andreopoulos B."/>
            <person name="Baker S."/>
            <person name="Barry K."/>
            <person name="Bills G."/>
            <person name="Bluhm B."/>
            <person name="Cannon C."/>
            <person name="Castanera R."/>
            <person name="Culley D."/>
            <person name="Daum C."/>
            <person name="Ezra D."/>
            <person name="Gonzalez J."/>
            <person name="Henrissat B."/>
            <person name="Kuo A."/>
            <person name="Liang C."/>
            <person name="Lipzen A."/>
            <person name="Lutzoni F."/>
            <person name="Magnuson J."/>
            <person name="Mondo S."/>
            <person name="Nolan M."/>
            <person name="Ohm R."/>
            <person name="Pangilinan J."/>
            <person name="Park H.-J."/>
            <person name="Ramirez L."/>
            <person name="Alfaro M."/>
            <person name="Sun H."/>
            <person name="Tritt A."/>
            <person name="Yoshinaga Y."/>
            <person name="Zwiers L.-H."/>
            <person name="Turgeon B."/>
            <person name="Goodwin S."/>
            <person name="Spatafora J."/>
            <person name="Crous P."/>
            <person name="Grigoriev I."/>
        </authorList>
    </citation>
    <scope>NUCLEOTIDE SEQUENCE</scope>
    <source>
        <strain evidence="3">CBS 379.55</strain>
    </source>
</reference>
<dbReference type="Gene3D" id="4.10.240.10">
    <property type="entry name" value="Zn(2)-C6 fungal-type DNA-binding domain"/>
    <property type="match status" value="1"/>
</dbReference>
<dbReference type="InterPro" id="IPR053157">
    <property type="entry name" value="Sterol_Uptake_Regulator"/>
</dbReference>
<dbReference type="InterPro" id="IPR001138">
    <property type="entry name" value="Zn2Cys6_DnaBD"/>
</dbReference>
<dbReference type="PROSITE" id="PS00463">
    <property type="entry name" value="ZN2_CY6_FUNGAL_1"/>
    <property type="match status" value="1"/>
</dbReference>
<gene>
    <name evidence="3" type="ORF">EI97DRAFT_375849</name>
</gene>
<dbReference type="RefSeq" id="XP_033654777.1">
    <property type="nucleotide sequence ID" value="XM_033795531.1"/>
</dbReference>
<proteinExistence type="predicted"/>
<name>A0A6A6JMT0_WESOR</name>
<dbReference type="PROSITE" id="PS50048">
    <property type="entry name" value="ZN2_CY6_FUNGAL_2"/>
    <property type="match status" value="1"/>
</dbReference>
<accession>A0A6A6JMT0</accession>
<dbReference type="GeneID" id="54548706"/>
<keyword evidence="4" id="KW-1185">Reference proteome</keyword>
<dbReference type="InterPro" id="IPR036864">
    <property type="entry name" value="Zn2-C6_fun-type_DNA-bd_sf"/>
</dbReference>
<protein>
    <recommendedName>
        <fullName evidence="2">Zn(2)-C6 fungal-type domain-containing protein</fullName>
    </recommendedName>
</protein>
<feature type="domain" description="Zn(2)-C6 fungal-type" evidence="2">
    <location>
        <begin position="21"/>
        <end position="49"/>
    </location>
</feature>
<dbReference type="Pfam" id="PF00172">
    <property type="entry name" value="Zn_clus"/>
    <property type="match status" value="1"/>
</dbReference>
<dbReference type="PANTHER" id="PTHR47784">
    <property type="entry name" value="STEROL UPTAKE CONTROL PROTEIN 2"/>
    <property type="match status" value="1"/>
</dbReference>
<dbReference type="EMBL" id="ML986491">
    <property type="protein sequence ID" value="KAF2277238.1"/>
    <property type="molecule type" value="Genomic_DNA"/>
</dbReference>
<sequence length="468" mass="51933">MATPTSTSVPTRRPHQKSRLGCATCKKRRIKCDQTRPSCRNCVKRGLECCIQPVIPNDRSLTDVSKYLAQEGLSRVLVLSNPASGRDTPAPSPSAPSLLNIILHDGLLQDVPETLQSRLRHSLHHFFTATSATLAVDGPSQAAWPEAMLRLASGYPFIIHGVLALASLHLSRCMVDETEKKTHFTTATEQLNKGLIQYRKEIQSVKETNAEALFCFSTIASSWVPATVDDEIQGLLCAWKHCTHSAQRQQAISAMAYAMTKVLRIYRGVLIILTPHWYTLNQGVFGPFMKKEWAKAIPASAVGTETDDKLRALESLWTNTSTYPDAYSEILSSALEKLRECFALVSQLTMQTRHADGTYSTSLADWTSVFVWMTQLPLEFCSLLERQVPEAWVIYAHYAMLPAKVKGIWWLEAMPSNIVSTAALVLGEENMDLLDWPARCVGVELESFRKSPPCSYGPSTTLAVTDSV</sequence>
<dbReference type="SMART" id="SM00066">
    <property type="entry name" value="GAL4"/>
    <property type="match status" value="1"/>
</dbReference>
<evidence type="ECO:0000256" key="1">
    <source>
        <dbReference type="ARBA" id="ARBA00023242"/>
    </source>
</evidence>
<organism evidence="3 4">
    <name type="scientific">Westerdykella ornata</name>
    <dbReference type="NCBI Taxonomy" id="318751"/>
    <lineage>
        <taxon>Eukaryota</taxon>
        <taxon>Fungi</taxon>
        <taxon>Dikarya</taxon>
        <taxon>Ascomycota</taxon>
        <taxon>Pezizomycotina</taxon>
        <taxon>Dothideomycetes</taxon>
        <taxon>Pleosporomycetidae</taxon>
        <taxon>Pleosporales</taxon>
        <taxon>Sporormiaceae</taxon>
        <taxon>Westerdykella</taxon>
    </lineage>
</organism>
<dbReference type="OrthoDB" id="5386330at2759"/>
<dbReference type="SUPFAM" id="SSF57701">
    <property type="entry name" value="Zn2/Cys6 DNA-binding domain"/>
    <property type="match status" value="1"/>
</dbReference>
<evidence type="ECO:0000259" key="2">
    <source>
        <dbReference type="PROSITE" id="PS50048"/>
    </source>
</evidence>
<dbReference type="GO" id="GO:0001228">
    <property type="term" value="F:DNA-binding transcription activator activity, RNA polymerase II-specific"/>
    <property type="evidence" value="ECO:0007669"/>
    <property type="project" value="TreeGrafter"/>
</dbReference>